<sequence>FPGTTLNLLKFPIINPTCDRIFRRQERLKEEATKTEDQLSGEEKKYLNHLKKQGYLVGRVGRTFQRQKSSPVVDFDPDMLSYSIDEDPRHSPRKREEREEFTYNEVKDARWCFDTPGIVKENCVGTLWCCVSGGFQHAGKKRSRREQFRAAFLLSQVTSSSCYLFQGEKPAWFSVVASNLLPVRIATLSNADALYEKHAGQELLKVPMGGEERMKEFPPLVPQDITLKGIGTTEAVADIKLSSAGWVAVTAHAEEQLLLRAYTPKGTALVVREPPLLPYISTIRGARIAGTAAYRTKKPPSLVENLKTAGKK</sequence>
<keyword evidence="1" id="KW-0175">Coiled coil</keyword>
<keyword evidence="4" id="KW-1185">Reference proteome</keyword>
<evidence type="ECO:0000256" key="1">
    <source>
        <dbReference type="SAM" id="Coils"/>
    </source>
</evidence>
<dbReference type="InterPro" id="IPR048422">
    <property type="entry name" value="NOA1/YqeH-like_C"/>
</dbReference>
<accession>A0A093IV21</accession>
<proteinExistence type="predicted"/>
<reference evidence="3 4" key="1">
    <citation type="submission" date="2014-04" db="EMBL/GenBank/DDBJ databases">
        <title>Genome evolution of avian class.</title>
        <authorList>
            <person name="Zhang G."/>
            <person name="Li C."/>
        </authorList>
    </citation>
    <scope>NUCLEOTIDE SEQUENCE [LARGE SCALE GENOMIC DNA]</scope>
    <source>
        <strain evidence="3">BGI_N327</strain>
    </source>
</reference>
<evidence type="ECO:0000313" key="4">
    <source>
        <dbReference type="Proteomes" id="UP000053806"/>
    </source>
</evidence>
<dbReference type="Proteomes" id="UP000053806">
    <property type="component" value="Unassembled WGS sequence"/>
</dbReference>
<feature type="non-terminal residue" evidence="3">
    <location>
        <position position="1"/>
    </location>
</feature>
<dbReference type="EMBL" id="KK596342">
    <property type="protein sequence ID" value="KFW03477.1"/>
    <property type="molecule type" value="Genomic_DNA"/>
</dbReference>
<feature type="domain" description="NOA1/YqeH-like C-terminal" evidence="2">
    <location>
        <begin position="173"/>
        <end position="273"/>
    </location>
</feature>
<dbReference type="PANTHER" id="PTHR46406">
    <property type="entry name" value="NITRIC OXIDE-ASSOCIATED PROTEIN 1"/>
    <property type="match status" value="1"/>
</dbReference>
<feature type="coiled-coil region" evidence="1">
    <location>
        <begin position="18"/>
        <end position="45"/>
    </location>
</feature>
<dbReference type="InterPro" id="IPR052807">
    <property type="entry name" value="Mito_transl_resp_regulator"/>
</dbReference>
<dbReference type="Pfam" id="PF21516">
    <property type="entry name" value="YqeH-like_C"/>
    <property type="match status" value="1"/>
</dbReference>
<feature type="non-terminal residue" evidence="3">
    <location>
        <position position="312"/>
    </location>
</feature>
<evidence type="ECO:0000313" key="3">
    <source>
        <dbReference type="EMBL" id="KFW03477.1"/>
    </source>
</evidence>
<dbReference type="AlphaFoldDB" id="A0A093IV21"/>
<gene>
    <name evidence="3" type="ORF">N327_02732</name>
</gene>
<protein>
    <submittedName>
        <fullName evidence="3">Nitric oxide-associated protein 1</fullName>
    </submittedName>
</protein>
<name>A0A093IV21_FULGA</name>
<dbReference type="PANTHER" id="PTHR46406:SF1">
    <property type="entry name" value="NITRIC OXIDE-ASSOCIATED PROTEIN 1"/>
    <property type="match status" value="1"/>
</dbReference>
<organism evidence="3 4">
    <name type="scientific">Fulmarus glacialis</name>
    <name type="common">Northern fulmar</name>
    <dbReference type="NCBI Taxonomy" id="30455"/>
    <lineage>
        <taxon>Eukaryota</taxon>
        <taxon>Metazoa</taxon>
        <taxon>Chordata</taxon>
        <taxon>Craniata</taxon>
        <taxon>Vertebrata</taxon>
        <taxon>Euteleostomi</taxon>
        <taxon>Archelosauria</taxon>
        <taxon>Archosauria</taxon>
        <taxon>Dinosauria</taxon>
        <taxon>Saurischia</taxon>
        <taxon>Theropoda</taxon>
        <taxon>Coelurosauria</taxon>
        <taxon>Aves</taxon>
        <taxon>Neognathae</taxon>
        <taxon>Neoaves</taxon>
        <taxon>Aequornithes</taxon>
        <taxon>Procellariiformes</taxon>
        <taxon>Procellariidae</taxon>
        <taxon>Fulmarus</taxon>
    </lineage>
</organism>
<evidence type="ECO:0000259" key="2">
    <source>
        <dbReference type="Pfam" id="PF21516"/>
    </source>
</evidence>